<protein>
    <submittedName>
        <fullName evidence="1">Uncharacterized protein</fullName>
    </submittedName>
</protein>
<reference evidence="1 2" key="1">
    <citation type="submission" date="2016-10" db="EMBL/GenBank/DDBJ databases">
        <title>Genome sequence of the basidiomycete white-rot fungus Trametes pubescens.</title>
        <authorList>
            <person name="Makela M.R."/>
            <person name="Granchi Z."/>
            <person name="Peng M."/>
            <person name="De Vries R.P."/>
            <person name="Grigoriev I."/>
            <person name="Riley R."/>
            <person name="Hilden K."/>
        </authorList>
    </citation>
    <scope>NUCLEOTIDE SEQUENCE [LARGE SCALE GENOMIC DNA]</scope>
    <source>
        <strain evidence="1 2">FBCC735</strain>
    </source>
</reference>
<evidence type="ECO:0000313" key="2">
    <source>
        <dbReference type="Proteomes" id="UP000184267"/>
    </source>
</evidence>
<dbReference type="AlphaFoldDB" id="A0A1M2VC68"/>
<comment type="caution">
    <text evidence="1">The sequence shown here is derived from an EMBL/GenBank/DDBJ whole genome shotgun (WGS) entry which is preliminary data.</text>
</comment>
<name>A0A1M2VC68_TRAPU</name>
<evidence type="ECO:0000313" key="1">
    <source>
        <dbReference type="EMBL" id="OJT05127.1"/>
    </source>
</evidence>
<keyword evidence="2" id="KW-1185">Reference proteome</keyword>
<proteinExistence type="predicted"/>
<sequence length="146" mass="15014">MLGDADVPSIVELDARAEDSVALEASGADIGGGVVDAGESTLFGAEVIEEGTFDVSPPPVTPECGAREGREAETETSVMILLMNVLAGGKGEGVFDVAVVEGGTVVVFMMRVIAATEEVLLVSICSRGHRDSLASSPSLQSCKSWE</sequence>
<dbReference type="Proteomes" id="UP000184267">
    <property type="component" value="Unassembled WGS sequence"/>
</dbReference>
<accession>A0A1M2VC68</accession>
<dbReference type="EMBL" id="MNAD01001485">
    <property type="protein sequence ID" value="OJT05127.1"/>
    <property type="molecule type" value="Genomic_DNA"/>
</dbReference>
<organism evidence="1 2">
    <name type="scientific">Trametes pubescens</name>
    <name type="common">White-rot fungus</name>
    <dbReference type="NCBI Taxonomy" id="154538"/>
    <lineage>
        <taxon>Eukaryota</taxon>
        <taxon>Fungi</taxon>
        <taxon>Dikarya</taxon>
        <taxon>Basidiomycota</taxon>
        <taxon>Agaricomycotina</taxon>
        <taxon>Agaricomycetes</taxon>
        <taxon>Polyporales</taxon>
        <taxon>Polyporaceae</taxon>
        <taxon>Trametes</taxon>
    </lineage>
</organism>
<gene>
    <name evidence="1" type="ORF">TRAPUB_4088</name>
</gene>